<dbReference type="Proteomes" id="UP000759131">
    <property type="component" value="Unassembled WGS sequence"/>
</dbReference>
<dbReference type="EMBL" id="CAJPIZ010026222">
    <property type="protein sequence ID" value="CAG2118966.1"/>
    <property type="molecule type" value="Genomic_DNA"/>
</dbReference>
<accession>A0A7R9LHQ9</accession>
<dbReference type="InterPro" id="IPR008012">
    <property type="entry name" value="Ump1"/>
</dbReference>
<organism evidence="3">
    <name type="scientific">Medioppia subpectinata</name>
    <dbReference type="NCBI Taxonomy" id="1979941"/>
    <lineage>
        <taxon>Eukaryota</taxon>
        <taxon>Metazoa</taxon>
        <taxon>Ecdysozoa</taxon>
        <taxon>Arthropoda</taxon>
        <taxon>Chelicerata</taxon>
        <taxon>Arachnida</taxon>
        <taxon>Acari</taxon>
        <taxon>Acariformes</taxon>
        <taxon>Sarcoptiformes</taxon>
        <taxon>Oribatida</taxon>
        <taxon>Brachypylina</taxon>
        <taxon>Oppioidea</taxon>
        <taxon>Oppiidae</taxon>
        <taxon>Medioppia</taxon>
    </lineage>
</organism>
<dbReference type="GO" id="GO:0043248">
    <property type="term" value="P:proteasome assembly"/>
    <property type="evidence" value="ECO:0007669"/>
    <property type="project" value="InterPro"/>
</dbReference>
<dbReference type="PANTHER" id="PTHR12828">
    <property type="entry name" value="PROTEASOME MATURATION PROTEIN UMP1"/>
    <property type="match status" value="1"/>
</dbReference>
<proteinExistence type="inferred from homology"/>
<comment type="similarity">
    <text evidence="2">Belongs to the POMP/UMP1 family.</text>
</comment>
<dbReference type="AlphaFoldDB" id="A0A7R9LHQ9"/>
<dbReference type="EMBL" id="OC880797">
    <property type="protein sequence ID" value="CAD7641956.1"/>
    <property type="molecule type" value="Genomic_DNA"/>
</dbReference>
<dbReference type="GO" id="GO:0005737">
    <property type="term" value="C:cytoplasm"/>
    <property type="evidence" value="ECO:0007669"/>
    <property type="project" value="TreeGrafter"/>
</dbReference>
<evidence type="ECO:0000256" key="1">
    <source>
        <dbReference type="ARBA" id="ARBA00023186"/>
    </source>
</evidence>
<dbReference type="PANTHER" id="PTHR12828:SF3">
    <property type="entry name" value="PROTEASOME MATURATION PROTEIN"/>
    <property type="match status" value="1"/>
</dbReference>
<name>A0A7R9LHQ9_9ACAR</name>
<dbReference type="Pfam" id="PF05348">
    <property type="entry name" value="UMP1"/>
    <property type="match status" value="1"/>
</dbReference>
<keyword evidence="4" id="KW-1185">Reference proteome</keyword>
<gene>
    <name evidence="3" type="ORF">OSB1V03_LOCUS18916</name>
</gene>
<evidence type="ECO:0000313" key="3">
    <source>
        <dbReference type="EMBL" id="CAD7641956.1"/>
    </source>
</evidence>
<dbReference type="OrthoDB" id="15001at2759"/>
<sequence>MSLPTKHQRLADEAIGGQLDDQRSLKADNEMLINGFQSIRQRVVGKHPLEALEKTYQQRMDNQGFSLLKSVQGIHAPLRLIHERRAAQHMRRLPGLSSSNLMLDVLTGRDEEIGPQDYLNGNVNETLEVMAPIHMLCERQ</sequence>
<protein>
    <recommendedName>
        <fullName evidence="5">Proteasome maturation protein</fullName>
    </recommendedName>
</protein>
<evidence type="ECO:0000256" key="2">
    <source>
        <dbReference type="ARBA" id="ARBA00043974"/>
    </source>
</evidence>
<reference evidence="3" key="1">
    <citation type="submission" date="2020-11" db="EMBL/GenBank/DDBJ databases">
        <authorList>
            <person name="Tran Van P."/>
        </authorList>
    </citation>
    <scope>NUCLEOTIDE SEQUENCE</scope>
</reference>
<evidence type="ECO:0008006" key="5">
    <source>
        <dbReference type="Google" id="ProtNLM"/>
    </source>
</evidence>
<dbReference type="GO" id="GO:0005634">
    <property type="term" value="C:nucleus"/>
    <property type="evidence" value="ECO:0007669"/>
    <property type="project" value="TreeGrafter"/>
</dbReference>
<evidence type="ECO:0000313" key="4">
    <source>
        <dbReference type="Proteomes" id="UP000759131"/>
    </source>
</evidence>
<keyword evidence="1" id="KW-0143">Chaperone</keyword>